<proteinExistence type="predicted"/>
<evidence type="ECO:0000313" key="6">
    <source>
        <dbReference type="EMBL" id="MFD1589116.1"/>
    </source>
</evidence>
<dbReference type="Pfam" id="PF08443">
    <property type="entry name" value="RimK"/>
    <property type="match status" value="1"/>
</dbReference>
<evidence type="ECO:0000256" key="2">
    <source>
        <dbReference type="ARBA" id="ARBA00022741"/>
    </source>
</evidence>
<dbReference type="SUPFAM" id="SSF56059">
    <property type="entry name" value="Glutathione synthetase ATP-binding domain-like"/>
    <property type="match status" value="1"/>
</dbReference>
<dbReference type="Gene3D" id="3.40.50.20">
    <property type="match status" value="1"/>
</dbReference>
<accession>A0ABD6CGH0</accession>
<dbReference type="EMBL" id="JBHUDJ010000014">
    <property type="protein sequence ID" value="MFD1589116.1"/>
    <property type="molecule type" value="Genomic_DNA"/>
</dbReference>
<dbReference type="InterPro" id="IPR004666">
    <property type="entry name" value="Rp_bS6_RimK/Lys_biosynth_LsyX"/>
</dbReference>
<reference evidence="6 7" key="1">
    <citation type="journal article" date="2019" name="Int. J. Syst. Evol. Microbiol.">
        <title>The Global Catalogue of Microorganisms (GCM) 10K type strain sequencing project: providing services to taxonomists for standard genome sequencing and annotation.</title>
        <authorList>
            <consortium name="The Broad Institute Genomics Platform"/>
            <consortium name="The Broad Institute Genome Sequencing Center for Infectious Disease"/>
            <person name="Wu L."/>
            <person name="Ma J."/>
        </authorList>
    </citation>
    <scope>NUCLEOTIDE SEQUENCE [LARGE SCALE GENOMIC DNA]</scope>
    <source>
        <strain evidence="6 7">CGMCC 1.12125</strain>
    </source>
</reference>
<evidence type="ECO:0000256" key="3">
    <source>
        <dbReference type="ARBA" id="ARBA00022840"/>
    </source>
</evidence>
<dbReference type="InterPro" id="IPR013651">
    <property type="entry name" value="ATP-grasp_RimK-type"/>
</dbReference>
<keyword evidence="2 4" id="KW-0547">Nucleotide-binding</keyword>
<sequence>MTDSADLTVGVLSLHNSKETKAILNAVADLGYGTEWLRAENTAVDIQDGTARLEPDVDVIANRLLLSKDEHPAEGLGLAHTFEHLAPMLNPPNATLTAMHKFATGVALARQGIPVPDALLALSGDRLNAARERFGDEAVYKTAIGTHGGGAWKVDLDDPVNPQVGSRQAFLQEFLEHDETQHSDLRVYVVGDEIVGAMNRYAPDGEWRTNVALGGEVENATDQIDEEIADIARRSADIVGLDYAGVDIVEGSDGWYVLEVNPTAGFKGLFQATNRSPAPYIAKLAIERAGGDVDDEKVEQLAASLDDSRPACMPRPQKSSQTKPVVIGYIEEVVVSGTRGSETVMAKADTGATRTSIDSRLAAEIGTGPIKDIVTVKSGSVKKGKSRPVVDLVVGVGGTQHTVTASVEDRDHMEYPVLLGRDIIENYLVDINRRADEKGGDRIEKELEEEE</sequence>
<keyword evidence="1" id="KW-0479">Metal-binding</keyword>
<dbReference type="PANTHER" id="PTHR21621">
    <property type="entry name" value="RIBOSOMAL PROTEIN S6 MODIFICATION PROTEIN"/>
    <property type="match status" value="1"/>
</dbReference>
<dbReference type="AlphaFoldDB" id="A0ABD6CGH0"/>
<dbReference type="InterPro" id="IPR011761">
    <property type="entry name" value="ATP-grasp"/>
</dbReference>
<dbReference type="InterPro" id="IPR021109">
    <property type="entry name" value="Peptidase_aspartic_dom_sf"/>
</dbReference>
<feature type="domain" description="ATP-grasp" evidence="5">
    <location>
        <begin position="105"/>
        <end position="286"/>
    </location>
</feature>
<dbReference type="GO" id="GO:0046872">
    <property type="term" value="F:metal ion binding"/>
    <property type="evidence" value="ECO:0007669"/>
    <property type="project" value="UniProtKB-KW"/>
</dbReference>
<evidence type="ECO:0000256" key="1">
    <source>
        <dbReference type="ARBA" id="ARBA00022723"/>
    </source>
</evidence>
<dbReference type="SUPFAM" id="SSF50630">
    <property type="entry name" value="Acid proteases"/>
    <property type="match status" value="1"/>
</dbReference>
<dbReference type="RefSeq" id="WP_247378764.1">
    <property type="nucleotide sequence ID" value="NZ_JALLGV010000005.1"/>
</dbReference>
<dbReference type="NCBIfam" id="TIGR00768">
    <property type="entry name" value="rimK_fam"/>
    <property type="match status" value="1"/>
</dbReference>
<dbReference type="Gene3D" id="3.30.470.20">
    <property type="entry name" value="ATP-grasp fold, B domain"/>
    <property type="match status" value="1"/>
</dbReference>
<keyword evidence="7" id="KW-1185">Reference proteome</keyword>
<dbReference type="InterPro" id="IPR008503">
    <property type="entry name" value="Asp_endopeptidase"/>
</dbReference>
<dbReference type="Proteomes" id="UP001597119">
    <property type="component" value="Unassembled WGS sequence"/>
</dbReference>
<dbReference type="GO" id="GO:0016874">
    <property type="term" value="F:ligase activity"/>
    <property type="evidence" value="ECO:0007669"/>
    <property type="project" value="UniProtKB-KW"/>
</dbReference>
<dbReference type="PANTHER" id="PTHR21621:SF0">
    <property type="entry name" value="BETA-CITRYLGLUTAMATE SYNTHASE B-RELATED"/>
    <property type="match status" value="1"/>
</dbReference>
<dbReference type="PROSITE" id="PS50975">
    <property type="entry name" value="ATP_GRASP"/>
    <property type="match status" value="1"/>
</dbReference>
<protein>
    <submittedName>
        <fullName evidence="6">RimK family alpha-L-glutamate ligase</fullName>
    </submittedName>
</protein>
<dbReference type="Gene3D" id="2.40.70.10">
    <property type="entry name" value="Acid Proteases"/>
    <property type="match status" value="1"/>
</dbReference>
<keyword evidence="6" id="KW-0436">Ligase</keyword>
<organism evidence="6 7">
    <name type="scientific">Halorientalis brevis</name>
    <dbReference type="NCBI Taxonomy" id="1126241"/>
    <lineage>
        <taxon>Archaea</taxon>
        <taxon>Methanobacteriati</taxon>
        <taxon>Methanobacteriota</taxon>
        <taxon>Stenosarchaea group</taxon>
        <taxon>Halobacteria</taxon>
        <taxon>Halobacteriales</taxon>
        <taxon>Haloarculaceae</taxon>
        <taxon>Halorientalis</taxon>
    </lineage>
</organism>
<evidence type="ECO:0000256" key="4">
    <source>
        <dbReference type="PROSITE-ProRule" id="PRU00409"/>
    </source>
</evidence>
<comment type="caution">
    <text evidence="6">The sequence shown here is derived from an EMBL/GenBank/DDBJ whole genome shotgun (WGS) entry which is preliminary data.</text>
</comment>
<evidence type="ECO:0000259" key="5">
    <source>
        <dbReference type="PROSITE" id="PS50975"/>
    </source>
</evidence>
<dbReference type="Pfam" id="PF05618">
    <property type="entry name" value="Zn_protease"/>
    <property type="match status" value="1"/>
</dbReference>
<keyword evidence="3 4" id="KW-0067">ATP-binding</keyword>
<gene>
    <name evidence="6" type="ORF">ACFR9U_19225</name>
</gene>
<evidence type="ECO:0000313" key="7">
    <source>
        <dbReference type="Proteomes" id="UP001597119"/>
    </source>
</evidence>
<dbReference type="GO" id="GO:0005524">
    <property type="term" value="F:ATP binding"/>
    <property type="evidence" value="ECO:0007669"/>
    <property type="project" value="UniProtKB-UniRule"/>
</dbReference>
<name>A0ABD6CGH0_9EURY</name>